<organism evidence="2 3">
    <name type="scientific">Vairimorpha necatrix</name>
    <dbReference type="NCBI Taxonomy" id="6039"/>
    <lineage>
        <taxon>Eukaryota</taxon>
        <taxon>Fungi</taxon>
        <taxon>Fungi incertae sedis</taxon>
        <taxon>Microsporidia</taxon>
        <taxon>Nosematidae</taxon>
        <taxon>Vairimorpha</taxon>
    </lineage>
</organism>
<protein>
    <submittedName>
        <fullName evidence="2">Uncharacterized protein</fullName>
    </submittedName>
</protein>
<accession>A0AAX4JET7</accession>
<feature type="region of interest" description="Disordered" evidence="1">
    <location>
        <begin position="1"/>
        <end position="31"/>
    </location>
</feature>
<reference evidence="2" key="1">
    <citation type="journal article" date="2024" name="BMC Genomics">
        <title>Functional annotation of a divergent genome using sequence and structure-based similarity.</title>
        <authorList>
            <person name="Svedberg D."/>
            <person name="Winiger R.R."/>
            <person name="Berg A."/>
            <person name="Sharma H."/>
            <person name="Tellgren-Roth C."/>
            <person name="Debrunner-Vossbrinck B.A."/>
            <person name="Vossbrinck C.R."/>
            <person name="Barandun J."/>
        </authorList>
    </citation>
    <scope>NUCLEOTIDE SEQUENCE</scope>
    <source>
        <strain evidence="2">Illinois isolate</strain>
    </source>
</reference>
<proteinExistence type="predicted"/>
<sequence length="106" mass="12567">MSVRNDKSNQLKPTISTKKEKNGDKNSGTNYKKISFHLRTYSSFKRKNYSEPSKKLDVTYKLVMKMNEKKITAKNYKDKDKYDMYKDSTFRSSKKNNEKLANKYLS</sequence>
<dbReference type="Proteomes" id="UP001334084">
    <property type="component" value="Chromosome 9"/>
</dbReference>
<dbReference type="KEGG" id="vnx:VNE69_09047"/>
<dbReference type="AlphaFoldDB" id="A0AAX4JET7"/>
<dbReference type="GeneID" id="90542326"/>
<gene>
    <name evidence="2" type="ORF">VNE69_09047</name>
</gene>
<keyword evidence="3" id="KW-1185">Reference proteome</keyword>
<evidence type="ECO:0000313" key="3">
    <source>
        <dbReference type="Proteomes" id="UP001334084"/>
    </source>
</evidence>
<evidence type="ECO:0000313" key="2">
    <source>
        <dbReference type="EMBL" id="WUR04492.1"/>
    </source>
</evidence>
<name>A0AAX4JET7_9MICR</name>
<dbReference type="EMBL" id="CP142734">
    <property type="protein sequence ID" value="WUR04492.1"/>
    <property type="molecule type" value="Genomic_DNA"/>
</dbReference>
<dbReference type="RefSeq" id="XP_065330637.1">
    <property type="nucleotide sequence ID" value="XM_065474565.1"/>
</dbReference>
<evidence type="ECO:0000256" key="1">
    <source>
        <dbReference type="SAM" id="MobiDB-lite"/>
    </source>
</evidence>